<dbReference type="AlphaFoldDB" id="A0A8S3RY27"/>
<evidence type="ECO:0000313" key="1">
    <source>
        <dbReference type="EMBL" id="CAG2209675.1"/>
    </source>
</evidence>
<accession>A0A8S3RY27</accession>
<proteinExistence type="predicted"/>
<evidence type="ECO:0000313" key="2">
    <source>
        <dbReference type="Proteomes" id="UP000683360"/>
    </source>
</evidence>
<name>A0A8S3RY27_MYTED</name>
<organism evidence="1 2">
    <name type="scientific">Mytilus edulis</name>
    <name type="common">Blue mussel</name>
    <dbReference type="NCBI Taxonomy" id="6550"/>
    <lineage>
        <taxon>Eukaryota</taxon>
        <taxon>Metazoa</taxon>
        <taxon>Spiralia</taxon>
        <taxon>Lophotrochozoa</taxon>
        <taxon>Mollusca</taxon>
        <taxon>Bivalvia</taxon>
        <taxon>Autobranchia</taxon>
        <taxon>Pteriomorphia</taxon>
        <taxon>Mytilida</taxon>
        <taxon>Mytiloidea</taxon>
        <taxon>Mytilidae</taxon>
        <taxon>Mytilinae</taxon>
        <taxon>Mytilus</taxon>
    </lineage>
</organism>
<dbReference type="EMBL" id="CAJPWZ010001208">
    <property type="protein sequence ID" value="CAG2209675.1"/>
    <property type="molecule type" value="Genomic_DNA"/>
</dbReference>
<dbReference type="Proteomes" id="UP000683360">
    <property type="component" value="Unassembled WGS sequence"/>
</dbReference>
<comment type="caution">
    <text evidence="1">The sequence shown here is derived from an EMBL/GenBank/DDBJ whole genome shotgun (WGS) entry which is preliminary data.</text>
</comment>
<keyword evidence="2" id="KW-1185">Reference proteome</keyword>
<sequence>MKSTAIMHVVLNARITTVSRGRNTASTQKLCYILRQSAIDEIQHQNINCVTYYDSQSWTKNNINTEIVLHITTVSRGRSTASKQKLCYICTYYDSQPWTKNSIKTEIVLHITTVSRGRKTASKQKLYYILRVSRGRKTASKQKLCYILRQSAMDEKQHQNRNCVTYYDSQPWTKNSIKTEIVLHITAVSRGRKTASKQKLCYILRQSAVDEKQHQNRNCVTFVHITTVSRGRKTASKQKLCYILRQSVVDEIQHQNRNCVTYYDSQPWTKYSIKTEIVLHITTVSRGRNTASKQKLCYILRQSAVDEKQHQNRNCGTYYDSQPWTKNSIKTEIVLHITFP</sequence>
<reference evidence="1" key="1">
    <citation type="submission" date="2021-03" db="EMBL/GenBank/DDBJ databases">
        <authorList>
            <person name="Bekaert M."/>
        </authorList>
    </citation>
    <scope>NUCLEOTIDE SEQUENCE</scope>
</reference>
<gene>
    <name evidence="1" type="ORF">MEDL_23787</name>
</gene>
<protein>
    <submittedName>
        <fullName evidence="1">Uncharacterized protein</fullName>
    </submittedName>
</protein>